<dbReference type="EMBL" id="BTGU01000013">
    <property type="protein sequence ID" value="GMN41581.1"/>
    <property type="molecule type" value="Genomic_DNA"/>
</dbReference>
<keyword evidence="1" id="KW-0472">Membrane</keyword>
<evidence type="ECO:0000313" key="3">
    <source>
        <dbReference type="Proteomes" id="UP001187192"/>
    </source>
</evidence>
<protein>
    <submittedName>
        <fullName evidence="2">Uncharacterized protein</fullName>
    </submittedName>
</protein>
<feature type="transmembrane region" description="Helical" evidence="1">
    <location>
        <begin position="248"/>
        <end position="267"/>
    </location>
</feature>
<gene>
    <name evidence="2" type="ORF">TIFTF001_010814</name>
</gene>
<feature type="transmembrane region" description="Helical" evidence="1">
    <location>
        <begin position="205"/>
        <end position="228"/>
    </location>
</feature>
<feature type="transmembrane region" description="Helical" evidence="1">
    <location>
        <begin position="89"/>
        <end position="112"/>
    </location>
</feature>
<dbReference type="PANTHER" id="PTHR12242">
    <property type="entry name" value="OS02G0130600 PROTEIN-RELATED"/>
    <property type="match status" value="1"/>
</dbReference>
<comment type="caution">
    <text evidence="2">The sequence shown here is derived from an EMBL/GenBank/DDBJ whole genome shotgun (WGS) entry which is preliminary data.</text>
</comment>
<dbReference type="GO" id="GO:0016020">
    <property type="term" value="C:membrane"/>
    <property type="evidence" value="ECO:0007669"/>
    <property type="project" value="TreeGrafter"/>
</dbReference>
<keyword evidence="3" id="KW-1185">Reference proteome</keyword>
<organism evidence="2 3">
    <name type="scientific">Ficus carica</name>
    <name type="common">Common fig</name>
    <dbReference type="NCBI Taxonomy" id="3494"/>
    <lineage>
        <taxon>Eukaryota</taxon>
        <taxon>Viridiplantae</taxon>
        <taxon>Streptophyta</taxon>
        <taxon>Embryophyta</taxon>
        <taxon>Tracheophyta</taxon>
        <taxon>Spermatophyta</taxon>
        <taxon>Magnoliopsida</taxon>
        <taxon>eudicotyledons</taxon>
        <taxon>Gunneridae</taxon>
        <taxon>Pentapetalae</taxon>
        <taxon>rosids</taxon>
        <taxon>fabids</taxon>
        <taxon>Rosales</taxon>
        <taxon>Moraceae</taxon>
        <taxon>Ficeae</taxon>
        <taxon>Ficus</taxon>
    </lineage>
</organism>
<evidence type="ECO:0000313" key="2">
    <source>
        <dbReference type="EMBL" id="GMN41581.1"/>
    </source>
</evidence>
<name>A0AA88ACV7_FICCA</name>
<feature type="transmembrane region" description="Helical" evidence="1">
    <location>
        <begin position="29"/>
        <end position="50"/>
    </location>
</feature>
<dbReference type="Gramene" id="FCD_00002819-RA">
    <property type="protein sequence ID" value="FCD_00002819-RA:cds"/>
    <property type="gene ID" value="FCD_00002819"/>
</dbReference>
<reference evidence="2" key="1">
    <citation type="submission" date="2023-07" db="EMBL/GenBank/DDBJ databases">
        <title>draft genome sequence of fig (Ficus carica).</title>
        <authorList>
            <person name="Takahashi T."/>
            <person name="Nishimura K."/>
        </authorList>
    </citation>
    <scope>NUCLEOTIDE SEQUENCE</scope>
</reference>
<sequence>MGFLTGSPEHSWQPIMTADTTAPSYWLNWRFFLCALWIFTTMVVGSYLIWKYEGLKRSRSERREPHEETVGYLQEDEAWKTCLKGIHPVWLLAYRIVAFIALFSLLFANVVLDGAGIFYFYTQWTFALVTIYFALGSSLSIYGCRKYNNGVGGFGNIGLDAERGTYVAPSLGETSETSNLPKNLPFHEDHHADQTAGLWTYIFQIIFQVCAGAVALTDCVFWLILYPFLTSKDYRLNFMMVSMHSLNAFFLLAVSVVSDCILCAMDWSIRDLSVDHSCLHFDVVALSIPRLIIPIRSLMDKERHAVEIFPGVLLECEVRKCRRLGMPNSVLCVTRVIATTAITPFFM</sequence>
<proteinExistence type="predicted"/>
<feature type="transmembrane region" description="Helical" evidence="1">
    <location>
        <begin position="118"/>
        <end position="135"/>
    </location>
</feature>
<keyword evidence="1" id="KW-0812">Transmembrane</keyword>
<dbReference type="PANTHER" id="PTHR12242:SF10">
    <property type="entry name" value="TRANSMEMBRANE PROTEIN"/>
    <property type="match status" value="1"/>
</dbReference>
<evidence type="ECO:0000256" key="1">
    <source>
        <dbReference type="SAM" id="Phobius"/>
    </source>
</evidence>
<dbReference type="Proteomes" id="UP001187192">
    <property type="component" value="Unassembled WGS sequence"/>
</dbReference>
<keyword evidence="1" id="KW-1133">Transmembrane helix</keyword>
<dbReference type="AlphaFoldDB" id="A0AA88ACV7"/>
<accession>A0AA88ACV7</accession>